<dbReference type="Proteomes" id="UP001345013">
    <property type="component" value="Unassembled WGS sequence"/>
</dbReference>
<evidence type="ECO:0000313" key="8">
    <source>
        <dbReference type="EMBL" id="KAK5092646.1"/>
    </source>
</evidence>
<protein>
    <recommendedName>
        <fullName evidence="10">WD repeat-containing protein 82</fullName>
    </recommendedName>
</protein>
<dbReference type="Gene3D" id="2.130.10.10">
    <property type="entry name" value="YVTN repeat-like/Quinoprotein amine dehydrogenase"/>
    <property type="match status" value="1"/>
</dbReference>
<evidence type="ECO:0000256" key="5">
    <source>
        <dbReference type="ARBA" id="ARBA00023242"/>
    </source>
</evidence>
<feature type="compositionally biased region" description="Polar residues" evidence="7">
    <location>
        <begin position="24"/>
        <end position="44"/>
    </location>
</feature>
<dbReference type="InterPro" id="IPR036322">
    <property type="entry name" value="WD40_repeat_dom_sf"/>
</dbReference>
<dbReference type="PROSITE" id="PS50294">
    <property type="entry name" value="WD_REPEATS_REGION"/>
    <property type="match status" value="1"/>
</dbReference>
<name>A0ABR0KAE3_9EURO</name>
<feature type="repeat" description="WD" evidence="6">
    <location>
        <begin position="37"/>
        <end position="78"/>
    </location>
</feature>
<keyword evidence="4" id="KW-0677">Repeat</keyword>
<evidence type="ECO:0008006" key="10">
    <source>
        <dbReference type="Google" id="ProtNLM"/>
    </source>
</evidence>
<sequence length="364" mass="39773">MSIPSQQKVSDIVKTYRPAKHFPSTPSSETKNGTPSNRNADSHITSLDFDDNGDFLVSASSDDNMTVYDIKSGTKTKTIPSKKYGIHLARFTHHSRQVLFASTKQDDSLRLLELHNESFVRYFTAHTQQVTSVALSPGSDQFLSCGADDLVCLWDLNSRSPQGKLKLVTPYLAAYDPSATVMAIASQSTQSILLYDVRNFDKAPFATFDLADGERKYCPSTQARAWTKLEFSNDGKYILLGTDYHGHFLLDSFQGKIEAFLVGKTDGSGRAAPVSTSGKPLGQGDVCFSQDGRYVIGGTGGQADLLVWDTSLASGGPLEAMCKLQSRGIRNPIVQINPRHNMLATADTKVVMWLPGDQIKGQDT</sequence>
<evidence type="ECO:0000256" key="1">
    <source>
        <dbReference type="ARBA" id="ARBA00004123"/>
    </source>
</evidence>
<evidence type="ECO:0000256" key="2">
    <source>
        <dbReference type="ARBA" id="ARBA00005616"/>
    </source>
</evidence>
<dbReference type="PANTHER" id="PTHR19861">
    <property type="entry name" value="WD40 REPEAT PROTEIN SWD2"/>
    <property type="match status" value="1"/>
</dbReference>
<evidence type="ECO:0000256" key="6">
    <source>
        <dbReference type="PROSITE-ProRule" id="PRU00221"/>
    </source>
</evidence>
<dbReference type="PANTHER" id="PTHR19861:SF0">
    <property type="entry name" value="WD REPEAT-CONTAINING PROTEIN 82"/>
    <property type="match status" value="1"/>
</dbReference>
<dbReference type="InterPro" id="IPR015943">
    <property type="entry name" value="WD40/YVTN_repeat-like_dom_sf"/>
</dbReference>
<keyword evidence="3 6" id="KW-0853">WD repeat</keyword>
<comment type="similarity">
    <text evidence="2">Belongs to the WD repeat SWD2 family.</text>
</comment>
<dbReference type="InterPro" id="IPR037867">
    <property type="entry name" value="Swd2/WDR82"/>
</dbReference>
<proteinExistence type="inferred from homology"/>
<comment type="caution">
    <text evidence="8">The sequence shown here is derived from an EMBL/GenBank/DDBJ whole genome shotgun (WGS) entry which is preliminary data.</text>
</comment>
<dbReference type="SUPFAM" id="SSF50978">
    <property type="entry name" value="WD40 repeat-like"/>
    <property type="match status" value="1"/>
</dbReference>
<dbReference type="SMART" id="SM00320">
    <property type="entry name" value="WD40"/>
    <property type="match status" value="2"/>
</dbReference>
<feature type="region of interest" description="Disordered" evidence="7">
    <location>
        <begin position="1"/>
        <end position="44"/>
    </location>
</feature>
<dbReference type="PROSITE" id="PS50082">
    <property type="entry name" value="WD_REPEATS_2"/>
    <property type="match status" value="2"/>
</dbReference>
<dbReference type="InterPro" id="IPR001680">
    <property type="entry name" value="WD40_rpt"/>
</dbReference>
<dbReference type="Pfam" id="PF00400">
    <property type="entry name" value="WD40"/>
    <property type="match status" value="2"/>
</dbReference>
<accession>A0ABR0KAE3</accession>
<keyword evidence="9" id="KW-1185">Reference proteome</keyword>
<keyword evidence="5" id="KW-0539">Nucleus</keyword>
<comment type="subcellular location">
    <subcellularLocation>
        <location evidence="1">Nucleus</location>
    </subcellularLocation>
</comment>
<dbReference type="EMBL" id="JAVRRG010000054">
    <property type="protein sequence ID" value="KAK5092646.1"/>
    <property type="molecule type" value="Genomic_DNA"/>
</dbReference>
<evidence type="ECO:0000256" key="3">
    <source>
        <dbReference type="ARBA" id="ARBA00022574"/>
    </source>
</evidence>
<feature type="repeat" description="WD" evidence="6">
    <location>
        <begin position="123"/>
        <end position="164"/>
    </location>
</feature>
<evidence type="ECO:0000313" key="9">
    <source>
        <dbReference type="Proteomes" id="UP001345013"/>
    </source>
</evidence>
<organism evidence="8 9">
    <name type="scientific">Lithohypha guttulata</name>
    <dbReference type="NCBI Taxonomy" id="1690604"/>
    <lineage>
        <taxon>Eukaryota</taxon>
        <taxon>Fungi</taxon>
        <taxon>Dikarya</taxon>
        <taxon>Ascomycota</taxon>
        <taxon>Pezizomycotina</taxon>
        <taxon>Eurotiomycetes</taxon>
        <taxon>Chaetothyriomycetidae</taxon>
        <taxon>Chaetothyriales</taxon>
        <taxon>Trichomeriaceae</taxon>
        <taxon>Lithohypha</taxon>
    </lineage>
</organism>
<reference evidence="8 9" key="1">
    <citation type="submission" date="2023-08" db="EMBL/GenBank/DDBJ databases">
        <title>Black Yeasts Isolated from many extreme environments.</title>
        <authorList>
            <person name="Coleine C."/>
            <person name="Stajich J.E."/>
            <person name="Selbmann L."/>
        </authorList>
    </citation>
    <scope>NUCLEOTIDE SEQUENCE [LARGE SCALE GENOMIC DNA]</scope>
    <source>
        <strain evidence="8 9">CCFEE 5885</strain>
    </source>
</reference>
<evidence type="ECO:0000256" key="4">
    <source>
        <dbReference type="ARBA" id="ARBA00022737"/>
    </source>
</evidence>
<evidence type="ECO:0000256" key="7">
    <source>
        <dbReference type="SAM" id="MobiDB-lite"/>
    </source>
</evidence>
<gene>
    <name evidence="8" type="ORF">LTR24_004982</name>
</gene>